<comment type="caution">
    <text evidence="2">The sequence shown here is derived from an EMBL/GenBank/DDBJ whole genome shotgun (WGS) entry which is preliminary data.</text>
</comment>
<dbReference type="eggNOG" id="ENOG5031E39">
    <property type="taxonomic scope" value="Bacteria"/>
</dbReference>
<dbReference type="Pfam" id="PF12728">
    <property type="entry name" value="HTH_17"/>
    <property type="match status" value="1"/>
</dbReference>
<organism evidence="2 3">
    <name type="scientific">Corynebacterium lipophiloflavum (strain ATCC 700352 / DSM 44291 / CCUG 37336 / JCM 10383 / DMMZ 1944)</name>
    <dbReference type="NCBI Taxonomy" id="525263"/>
    <lineage>
        <taxon>Bacteria</taxon>
        <taxon>Bacillati</taxon>
        <taxon>Actinomycetota</taxon>
        <taxon>Actinomycetes</taxon>
        <taxon>Mycobacteriales</taxon>
        <taxon>Corynebacteriaceae</taxon>
        <taxon>Corynebacterium</taxon>
    </lineage>
</organism>
<dbReference type="InterPro" id="IPR010093">
    <property type="entry name" value="SinI_DNA-bd"/>
</dbReference>
<dbReference type="HOGENOM" id="CLU_191453_2_0_11"/>
<dbReference type="GO" id="GO:0003677">
    <property type="term" value="F:DNA binding"/>
    <property type="evidence" value="ECO:0007669"/>
    <property type="project" value="InterPro"/>
</dbReference>
<dbReference type="AlphaFoldDB" id="C0XTC2"/>
<keyword evidence="3" id="KW-1185">Reference proteome</keyword>
<dbReference type="EMBL" id="ACHJ01000136">
    <property type="protein sequence ID" value="EEI16527.1"/>
    <property type="molecule type" value="Genomic_DNA"/>
</dbReference>
<evidence type="ECO:0000313" key="2">
    <source>
        <dbReference type="EMBL" id="EEI16527.1"/>
    </source>
</evidence>
<dbReference type="InterPro" id="IPR009061">
    <property type="entry name" value="DNA-bd_dom_put_sf"/>
</dbReference>
<protein>
    <submittedName>
        <fullName evidence="2">DNA binding domain, excisionase family</fullName>
    </submittedName>
</protein>
<gene>
    <name evidence="2" type="ORF">HMPREF0298_1692</name>
</gene>
<feature type="domain" description="Helix-turn-helix" evidence="1">
    <location>
        <begin position="12"/>
        <end position="51"/>
    </location>
</feature>
<name>C0XTC2_CORLD</name>
<dbReference type="NCBIfam" id="TIGR01764">
    <property type="entry name" value="excise"/>
    <property type="match status" value="1"/>
</dbReference>
<reference evidence="2" key="1">
    <citation type="submission" date="2009-01" db="EMBL/GenBank/DDBJ databases">
        <authorList>
            <person name="Qin X."/>
            <person name="Bachman B."/>
            <person name="Battles P."/>
            <person name="Bell A."/>
            <person name="Bess C."/>
            <person name="Bickham C."/>
            <person name="Chaboub L."/>
            <person name="Chen D."/>
            <person name="Coyle M."/>
            <person name="Deiros D.R."/>
            <person name="Dinh H."/>
            <person name="Forbes L."/>
            <person name="Fowler G."/>
            <person name="Francisco L."/>
            <person name="Fu Q."/>
            <person name="Gubbala S."/>
            <person name="Hale W."/>
            <person name="Han Y."/>
            <person name="Hemphill L."/>
            <person name="Highlander S.K."/>
            <person name="Hirani K."/>
            <person name="Hogues M."/>
            <person name="Jackson L."/>
            <person name="Jakkamsetti A."/>
            <person name="Javaid M."/>
            <person name="Jiang H."/>
            <person name="Korchina V."/>
            <person name="Kovar C."/>
            <person name="Lara F."/>
            <person name="Lee S."/>
            <person name="Mata R."/>
            <person name="Mathew T."/>
            <person name="Moen C."/>
            <person name="Morales K."/>
            <person name="Munidasa M."/>
            <person name="Nazareth L."/>
            <person name="Ngo R."/>
            <person name="Nguyen L."/>
            <person name="Okwuonu G."/>
            <person name="Ongeri F."/>
            <person name="Patil S."/>
            <person name="Petrosino J."/>
            <person name="Pham C."/>
            <person name="Pham P."/>
            <person name="Pu L.-L."/>
            <person name="Puazo M."/>
            <person name="Raj R."/>
            <person name="Reid J."/>
            <person name="Rouhana J."/>
            <person name="Saada N."/>
            <person name="Shang Y."/>
            <person name="Simmons D."/>
            <person name="Thornton R."/>
            <person name="Warren J."/>
            <person name="Weissenberger G."/>
            <person name="Zhang J."/>
            <person name="Zhang L."/>
            <person name="Zhou C."/>
            <person name="Zhu D."/>
            <person name="Muzny D."/>
            <person name="Worley K."/>
            <person name="Gibbs R."/>
        </authorList>
    </citation>
    <scope>NUCLEOTIDE SEQUENCE [LARGE SCALE GENOMIC DNA]</scope>
    <source>
        <strain evidence="2">DSM 44291</strain>
    </source>
</reference>
<sequence length="63" mass="7275">MATTKTLPTYRTIKQEAERVGLSERTLRRYIAEGKLRAYKAGKTLRIRPEDTDAVFTATTNWE</sequence>
<proteinExistence type="predicted"/>
<dbReference type="Proteomes" id="UP000006196">
    <property type="component" value="Unassembled WGS sequence"/>
</dbReference>
<dbReference type="InterPro" id="IPR041657">
    <property type="entry name" value="HTH_17"/>
</dbReference>
<dbReference type="STRING" id="525263.HMPREF0298_1692"/>
<evidence type="ECO:0000259" key="1">
    <source>
        <dbReference type="Pfam" id="PF12728"/>
    </source>
</evidence>
<accession>C0XTC2</accession>
<dbReference type="RefSeq" id="WP_006841195.1">
    <property type="nucleotide sequence ID" value="NZ_GG667198.1"/>
</dbReference>
<dbReference type="SUPFAM" id="SSF46955">
    <property type="entry name" value="Putative DNA-binding domain"/>
    <property type="match status" value="1"/>
</dbReference>
<evidence type="ECO:0000313" key="3">
    <source>
        <dbReference type="Proteomes" id="UP000006196"/>
    </source>
</evidence>